<dbReference type="PANTHER" id="PTHR10706">
    <property type="entry name" value="F-BOX FAMILY PROTEIN"/>
    <property type="match status" value="1"/>
</dbReference>
<accession>A0A8T0TVJ6</accession>
<evidence type="ECO:0000256" key="1">
    <source>
        <dbReference type="ARBA" id="ARBA00022786"/>
    </source>
</evidence>
<organism evidence="3 4">
    <name type="scientific">Panicum virgatum</name>
    <name type="common">Blackwell switchgrass</name>
    <dbReference type="NCBI Taxonomy" id="38727"/>
    <lineage>
        <taxon>Eukaryota</taxon>
        <taxon>Viridiplantae</taxon>
        <taxon>Streptophyta</taxon>
        <taxon>Embryophyta</taxon>
        <taxon>Tracheophyta</taxon>
        <taxon>Spermatophyta</taxon>
        <taxon>Magnoliopsida</taxon>
        <taxon>Liliopsida</taxon>
        <taxon>Poales</taxon>
        <taxon>Poaceae</taxon>
        <taxon>PACMAD clade</taxon>
        <taxon>Panicoideae</taxon>
        <taxon>Panicodae</taxon>
        <taxon>Paniceae</taxon>
        <taxon>Panicinae</taxon>
        <taxon>Panicum</taxon>
        <taxon>Panicum sect. Hiantes</taxon>
    </lineage>
</organism>
<gene>
    <name evidence="3" type="ORF">PVAP13_4KG235300</name>
</gene>
<sequence length="257" mass="29285">MVYLMPSMDTEEWEMYPSPCFGAEIIEYTSISEDGDDQERDLAVSLDAILPDDLLEKVLSMLPVVSVIRSESVCKRWHDVVHVLRCTLNRMVPQKPWYFMFTCSDEVVSGFAYDPSLLKWYNFDFPCIEKSNWSTSSSAGLVCLMDGDNTNRVFVCNPITKDWKRLADAPGGRSADYSALAISASRKSHGYTVVVARCNQVPGEYYLWELSIILYDSETSEWITPFKEVLHVDGEEVRSASSVRESSTIWCIALEFW</sequence>
<reference evidence="3" key="1">
    <citation type="submission" date="2020-05" db="EMBL/GenBank/DDBJ databases">
        <title>WGS assembly of Panicum virgatum.</title>
        <authorList>
            <person name="Lovell J.T."/>
            <person name="Jenkins J."/>
            <person name="Shu S."/>
            <person name="Juenger T.E."/>
            <person name="Schmutz J."/>
        </authorList>
    </citation>
    <scope>NUCLEOTIDE SEQUENCE</scope>
    <source>
        <strain evidence="3">AP13</strain>
    </source>
</reference>
<dbReference type="Proteomes" id="UP000823388">
    <property type="component" value="Chromosome 4K"/>
</dbReference>
<evidence type="ECO:0000313" key="4">
    <source>
        <dbReference type="Proteomes" id="UP000823388"/>
    </source>
</evidence>
<dbReference type="InterPro" id="IPR036047">
    <property type="entry name" value="F-box-like_dom_sf"/>
</dbReference>
<keyword evidence="1" id="KW-0833">Ubl conjugation pathway</keyword>
<dbReference type="InterPro" id="IPR056592">
    <property type="entry name" value="Beta-prop_At3g26010-like"/>
</dbReference>
<name>A0A8T0TVJ6_PANVG</name>
<dbReference type="AlphaFoldDB" id="A0A8T0TVJ6"/>
<evidence type="ECO:0000259" key="2">
    <source>
        <dbReference type="PROSITE" id="PS50181"/>
    </source>
</evidence>
<dbReference type="FunFam" id="1.20.1280.50:FF:000030">
    <property type="entry name" value="F-box/kelch-repeat protein At3g61590"/>
    <property type="match status" value="1"/>
</dbReference>
<keyword evidence="4" id="KW-1185">Reference proteome</keyword>
<dbReference type="Pfam" id="PF24750">
    <property type="entry name" value="b-prop_At3g26010-like"/>
    <property type="match status" value="1"/>
</dbReference>
<dbReference type="InterPro" id="IPR045048">
    <property type="entry name" value="FBXO31/39"/>
</dbReference>
<dbReference type="EMBL" id="CM029043">
    <property type="protein sequence ID" value="KAG2611909.1"/>
    <property type="molecule type" value="Genomic_DNA"/>
</dbReference>
<protein>
    <recommendedName>
        <fullName evidence="2">F-box domain-containing protein</fullName>
    </recommendedName>
</protein>
<evidence type="ECO:0000313" key="3">
    <source>
        <dbReference type="EMBL" id="KAG2611909.1"/>
    </source>
</evidence>
<dbReference type="Gene3D" id="1.20.1280.50">
    <property type="match status" value="1"/>
</dbReference>
<dbReference type="SUPFAM" id="SSF81383">
    <property type="entry name" value="F-box domain"/>
    <property type="match status" value="1"/>
</dbReference>
<feature type="domain" description="F-box" evidence="2">
    <location>
        <begin position="50"/>
        <end position="91"/>
    </location>
</feature>
<dbReference type="CDD" id="cd09917">
    <property type="entry name" value="F-box_SF"/>
    <property type="match status" value="1"/>
</dbReference>
<dbReference type="SMART" id="SM00256">
    <property type="entry name" value="FBOX"/>
    <property type="match status" value="1"/>
</dbReference>
<dbReference type="InterPro" id="IPR001810">
    <property type="entry name" value="F-box_dom"/>
</dbReference>
<dbReference type="PROSITE" id="PS50181">
    <property type="entry name" value="FBOX"/>
    <property type="match status" value="1"/>
</dbReference>
<comment type="caution">
    <text evidence="3">The sequence shown here is derived from an EMBL/GenBank/DDBJ whole genome shotgun (WGS) entry which is preliminary data.</text>
</comment>
<proteinExistence type="predicted"/>
<dbReference type="PANTHER" id="PTHR10706:SF144">
    <property type="entry name" value="OS02G0260200 PROTEIN"/>
    <property type="match status" value="1"/>
</dbReference>
<dbReference type="Pfam" id="PF00646">
    <property type="entry name" value="F-box"/>
    <property type="match status" value="1"/>
</dbReference>